<keyword evidence="2" id="KW-0732">Signal</keyword>
<accession>A0A1Y2AX27</accession>
<feature type="chain" id="PRO_5012643781" evidence="2">
    <location>
        <begin position="24"/>
        <end position="198"/>
    </location>
</feature>
<keyword evidence="1" id="KW-0812">Transmembrane</keyword>
<evidence type="ECO:0000313" key="4">
    <source>
        <dbReference type="Proteomes" id="UP000193920"/>
    </source>
</evidence>
<dbReference type="AlphaFoldDB" id="A0A1Y2AX27"/>
<keyword evidence="1" id="KW-0472">Membrane</keyword>
<evidence type="ECO:0000256" key="1">
    <source>
        <dbReference type="SAM" id="Phobius"/>
    </source>
</evidence>
<organism evidence="3 4">
    <name type="scientific">Neocallimastix californiae</name>
    <dbReference type="NCBI Taxonomy" id="1754190"/>
    <lineage>
        <taxon>Eukaryota</taxon>
        <taxon>Fungi</taxon>
        <taxon>Fungi incertae sedis</taxon>
        <taxon>Chytridiomycota</taxon>
        <taxon>Chytridiomycota incertae sedis</taxon>
        <taxon>Neocallimastigomycetes</taxon>
        <taxon>Neocallimastigales</taxon>
        <taxon>Neocallimastigaceae</taxon>
        <taxon>Neocallimastix</taxon>
    </lineage>
</organism>
<protein>
    <submittedName>
        <fullName evidence="3">Uncharacterized protein</fullName>
    </submittedName>
</protein>
<proteinExistence type="predicted"/>
<keyword evidence="4" id="KW-1185">Reference proteome</keyword>
<sequence>MYNKIKYILRLIAIFLWISISNVREILKNRTGYEYFEDMNVYKGGCHNIGWGCEGYKGELKRDLYESIHDFNDFKIKACEVVLRDMERSNVTTKIGDKKECEKYPFYTFRIRPNFTHYEDYEYFQDNCHRQKWNCKGGEIVISSDIKEEYIAVNDEKNLCEIAIHNFEIANNATQSFSRNIFIYSQILFLTLFFLFTS</sequence>
<reference evidence="3 4" key="1">
    <citation type="submission" date="2016-08" db="EMBL/GenBank/DDBJ databases">
        <title>A Parts List for Fungal Cellulosomes Revealed by Comparative Genomics.</title>
        <authorList>
            <consortium name="DOE Joint Genome Institute"/>
            <person name="Haitjema C.H."/>
            <person name="Gilmore S.P."/>
            <person name="Henske J.K."/>
            <person name="Solomon K.V."/>
            <person name="De Groot R."/>
            <person name="Kuo A."/>
            <person name="Mondo S.J."/>
            <person name="Salamov A.A."/>
            <person name="Labutti K."/>
            <person name="Zhao Z."/>
            <person name="Chiniquy J."/>
            <person name="Barry K."/>
            <person name="Brewer H.M."/>
            <person name="Purvine S.O."/>
            <person name="Wright A.T."/>
            <person name="Boxma B."/>
            <person name="Van Alen T."/>
            <person name="Hackstein J.H."/>
            <person name="Baker S.E."/>
            <person name="Grigoriev I.V."/>
            <person name="O'Malley M.A."/>
        </authorList>
    </citation>
    <scope>NUCLEOTIDE SEQUENCE [LARGE SCALE GENOMIC DNA]</scope>
    <source>
        <strain evidence="3 4">G1</strain>
    </source>
</reference>
<evidence type="ECO:0000313" key="3">
    <source>
        <dbReference type="EMBL" id="ORY27128.1"/>
    </source>
</evidence>
<dbReference type="EMBL" id="MCOG01000195">
    <property type="protein sequence ID" value="ORY27128.1"/>
    <property type="molecule type" value="Genomic_DNA"/>
</dbReference>
<gene>
    <name evidence="3" type="ORF">LY90DRAFT_628705</name>
</gene>
<feature type="signal peptide" evidence="2">
    <location>
        <begin position="1"/>
        <end position="23"/>
    </location>
</feature>
<name>A0A1Y2AX27_9FUNG</name>
<dbReference type="Proteomes" id="UP000193920">
    <property type="component" value="Unassembled WGS sequence"/>
</dbReference>
<comment type="caution">
    <text evidence="3">The sequence shown here is derived from an EMBL/GenBank/DDBJ whole genome shotgun (WGS) entry which is preliminary data.</text>
</comment>
<keyword evidence="1" id="KW-1133">Transmembrane helix</keyword>
<evidence type="ECO:0000256" key="2">
    <source>
        <dbReference type="SAM" id="SignalP"/>
    </source>
</evidence>
<feature type="transmembrane region" description="Helical" evidence="1">
    <location>
        <begin position="181"/>
        <end position="197"/>
    </location>
</feature>